<comment type="caution">
    <text evidence="1">The sequence shown here is derived from an EMBL/GenBank/DDBJ whole genome shotgun (WGS) entry which is preliminary data.</text>
</comment>
<organism evidence="1 2">
    <name type="scientific">Cellvibrio fibrivorans</name>
    <dbReference type="NCBI Taxonomy" id="126350"/>
    <lineage>
        <taxon>Bacteria</taxon>
        <taxon>Pseudomonadati</taxon>
        <taxon>Pseudomonadota</taxon>
        <taxon>Gammaproteobacteria</taxon>
        <taxon>Cellvibrionales</taxon>
        <taxon>Cellvibrionaceae</taxon>
        <taxon>Cellvibrio</taxon>
    </lineage>
</organism>
<keyword evidence="2" id="KW-1185">Reference proteome</keyword>
<sequence>MRTWIFSQIDSGINSIYMIFIEFMKLACSVQNRPRVRNASQGRYENPLCAGEEVGFCCSDFYLGSISGVSRASRCGDFFQECKR</sequence>
<proteinExistence type="predicted"/>
<reference evidence="1 2" key="1">
    <citation type="submission" date="2023-07" db="EMBL/GenBank/DDBJ databases">
        <title>Sorghum-associated microbial communities from plants grown in Nebraska, USA.</title>
        <authorList>
            <person name="Schachtman D."/>
        </authorList>
    </citation>
    <scope>NUCLEOTIDE SEQUENCE [LARGE SCALE GENOMIC DNA]</scope>
    <source>
        <strain evidence="1 2">BE190</strain>
    </source>
</reference>
<protein>
    <submittedName>
        <fullName evidence="1">Uncharacterized protein</fullName>
    </submittedName>
</protein>
<gene>
    <name evidence="1" type="ORF">J2X05_000545</name>
</gene>
<dbReference type="Proteomes" id="UP001253595">
    <property type="component" value="Unassembled WGS sequence"/>
</dbReference>
<accession>A0ABU1UTN7</accession>
<evidence type="ECO:0000313" key="1">
    <source>
        <dbReference type="EMBL" id="MDR7088542.1"/>
    </source>
</evidence>
<evidence type="ECO:0000313" key="2">
    <source>
        <dbReference type="Proteomes" id="UP001253595"/>
    </source>
</evidence>
<name>A0ABU1UTN7_9GAMM</name>
<dbReference type="EMBL" id="JAVDVX010000001">
    <property type="protein sequence ID" value="MDR7088542.1"/>
    <property type="molecule type" value="Genomic_DNA"/>
</dbReference>